<comment type="caution">
    <text evidence="1">The sequence shown here is derived from an EMBL/GenBank/DDBJ whole genome shotgun (WGS) entry which is preliminary data.</text>
</comment>
<protein>
    <submittedName>
        <fullName evidence="1">Uncharacterized protein</fullName>
    </submittedName>
</protein>
<organism evidence="1 2">
    <name type="scientific">Trifolium medium</name>
    <dbReference type="NCBI Taxonomy" id="97028"/>
    <lineage>
        <taxon>Eukaryota</taxon>
        <taxon>Viridiplantae</taxon>
        <taxon>Streptophyta</taxon>
        <taxon>Embryophyta</taxon>
        <taxon>Tracheophyta</taxon>
        <taxon>Spermatophyta</taxon>
        <taxon>Magnoliopsida</taxon>
        <taxon>eudicotyledons</taxon>
        <taxon>Gunneridae</taxon>
        <taxon>Pentapetalae</taxon>
        <taxon>rosids</taxon>
        <taxon>fabids</taxon>
        <taxon>Fabales</taxon>
        <taxon>Fabaceae</taxon>
        <taxon>Papilionoideae</taxon>
        <taxon>50 kb inversion clade</taxon>
        <taxon>NPAAA clade</taxon>
        <taxon>Hologalegina</taxon>
        <taxon>IRL clade</taxon>
        <taxon>Trifolieae</taxon>
        <taxon>Trifolium</taxon>
    </lineage>
</organism>
<reference evidence="1 2" key="1">
    <citation type="journal article" date="2018" name="Front. Plant Sci.">
        <title>Red Clover (Trifolium pratense) and Zigzag Clover (T. medium) - A Picture of Genomic Similarities and Differences.</title>
        <authorList>
            <person name="Dluhosova J."/>
            <person name="Istvanek J."/>
            <person name="Nedelnik J."/>
            <person name="Repkova J."/>
        </authorList>
    </citation>
    <scope>NUCLEOTIDE SEQUENCE [LARGE SCALE GENOMIC DNA]</scope>
    <source>
        <strain evidence="2">cv. 10/8</strain>
        <tissue evidence="1">Leaf</tissue>
    </source>
</reference>
<name>A0A392TN72_9FABA</name>
<dbReference type="AlphaFoldDB" id="A0A392TN72"/>
<dbReference type="EMBL" id="LXQA010622092">
    <property type="protein sequence ID" value="MCI62621.1"/>
    <property type="molecule type" value="Genomic_DNA"/>
</dbReference>
<proteinExistence type="predicted"/>
<keyword evidence="2" id="KW-1185">Reference proteome</keyword>
<sequence length="31" mass="3242">GGEFATDEWKRGNGAVEGTCGDVRDVCIVEA</sequence>
<dbReference type="Proteomes" id="UP000265520">
    <property type="component" value="Unassembled WGS sequence"/>
</dbReference>
<feature type="non-terminal residue" evidence="1">
    <location>
        <position position="1"/>
    </location>
</feature>
<evidence type="ECO:0000313" key="2">
    <source>
        <dbReference type="Proteomes" id="UP000265520"/>
    </source>
</evidence>
<evidence type="ECO:0000313" key="1">
    <source>
        <dbReference type="EMBL" id="MCI62621.1"/>
    </source>
</evidence>
<accession>A0A392TN72</accession>